<evidence type="ECO:0000313" key="3">
    <source>
        <dbReference type="Proteomes" id="UP001201812"/>
    </source>
</evidence>
<feature type="region of interest" description="Disordered" evidence="1">
    <location>
        <begin position="177"/>
        <end position="214"/>
    </location>
</feature>
<dbReference type="EMBL" id="JAKKPZ010000033">
    <property type="protein sequence ID" value="KAI1708876.1"/>
    <property type="molecule type" value="Genomic_DNA"/>
</dbReference>
<reference evidence="2" key="1">
    <citation type="submission" date="2022-01" db="EMBL/GenBank/DDBJ databases">
        <title>Genome Sequence Resource for Two Populations of Ditylenchus destructor, the Migratory Endoparasitic Phytonematode.</title>
        <authorList>
            <person name="Zhang H."/>
            <person name="Lin R."/>
            <person name="Xie B."/>
        </authorList>
    </citation>
    <scope>NUCLEOTIDE SEQUENCE</scope>
    <source>
        <strain evidence="2">BazhouSP</strain>
    </source>
</reference>
<organism evidence="2 3">
    <name type="scientific">Ditylenchus destructor</name>
    <dbReference type="NCBI Taxonomy" id="166010"/>
    <lineage>
        <taxon>Eukaryota</taxon>
        <taxon>Metazoa</taxon>
        <taxon>Ecdysozoa</taxon>
        <taxon>Nematoda</taxon>
        <taxon>Chromadorea</taxon>
        <taxon>Rhabditida</taxon>
        <taxon>Tylenchina</taxon>
        <taxon>Tylenchomorpha</taxon>
        <taxon>Sphaerularioidea</taxon>
        <taxon>Anguinidae</taxon>
        <taxon>Anguininae</taxon>
        <taxon>Ditylenchus</taxon>
    </lineage>
</organism>
<feature type="region of interest" description="Disordered" evidence="1">
    <location>
        <begin position="100"/>
        <end position="137"/>
    </location>
</feature>
<proteinExistence type="predicted"/>
<feature type="compositionally biased region" description="Polar residues" evidence="1">
    <location>
        <begin position="370"/>
        <end position="410"/>
    </location>
</feature>
<dbReference type="AlphaFoldDB" id="A0AAD4MWK7"/>
<evidence type="ECO:0000256" key="1">
    <source>
        <dbReference type="SAM" id="MobiDB-lite"/>
    </source>
</evidence>
<evidence type="ECO:0000313" key="2">
    <source>
        <dbReference type="EMBL" id="KAI1708876.1"/>
    </source>
</evidence>
<keyword evidence="3" id="KW-1185">Reference proteome</keyword>
<sequence length="511" mass="56237">MSTLCSKLAINNPSDVSRRPGIYLNTFRGNRFAALEQNCGDWDGMSVVLSPIGMDADSHFLPRSLSPQPPLSTQSAVIRARYEPDVRGINRYKHFHRPLLTQEGPSGEAANGGSIGIDIKSTSKSPRPKSPRFRHDLPLIENNAAGKNFISAKLPVEKTSQSDNCPPVSTWRIRKKKLPASDDEDHPNNTSHNAHESSAFNENAGLTVNKPSPMPLSPLHSSALPYIGAVGNGQVNRGLLTVAPSFQNRSPSPTTNISDEVSIITAQQLRKPEAMKKSYNSEKLKLVMPVGNVRHETTVYKKKNDESQGSNFSNVNDESKKAFGVISLRVGEKIALLNGQFEKAKRQHRGSDSATRHSAKTSKKKETAEFGTQTDLSPQGTSRSPLSHESSTSTDISFTAATTERTPKATQTEQLRFFHKVNSIPGDNVIELEQRSELLEIIDSALDETIDRHSRIVTNQNIISAARKQAQVWRDAKEFVSSMLVPCSIELANKTRSSRMPFEKIASIQLP</sequence>
<dbReference type="Proteomes" id="UP001201812">
    <property type="component" value="Unassembled WGS sequence"/>
</dbReference>
<feature type="region of interest" description="Disordered" evidence="1">
    <location>
        <begin position="343"/>
        <end position="410"/>
    </location>
</feature>
<feature type="compositionally biased region" description="Polar residues" evidence="1">
    <location>
        <begin position="188"/>
        <end position="210"/>
    </location>
</feature>
<accession>A0AAD4MWK7</accession>
<comment type="caution">
    <text evidence="2">The sequence shown here is derived from an EMBL/GenBank/DDBJ whole genome shotgun (WGS) entry which is preliminary data.</text>
</comment>
<gene>
    <name evidence="2" type="ORF">DdX_11633</name>
</gene>
<name>A0AAD4MWK7_9BILA</name>
<protein>
    <submittedName>
        <fullName evidence="2">Uncharacterized protein</fullName>
    </submittedName>
</protein>